<name>A0A4R4A4X7_MARGR</name>
<feature type="domain" description="MOFRL-associated" evidence="2">
    <location>
        <begin position="9"/>
        <end position="214"/>
    </location>
</feature>
<proteinExistence type="predicted"/>
<evidence type="ECO:0000313" key="3">
    <source>
        <dbReference type="EMBL" id="TCW32645.1"/>
    </source>
</evidence>
<dbReference type="InterPro" id="IPR038614">
    <property type="entry name" value="GK_N_sf"/>
</dbReference>
<dbReference type="Gene3D" id="3.40.50.10180">
    <property type="entry name" value="Glycerate kinase, MOFRL-like N-terminal domain"/>
    <property type="match status" value="1"/>
</dbReference>
<protein>
    <submittedName>
        <fullName evidence="3">Hydroxypyruvate reductase</fullName>
    </submittedName>
</protein>
<comment type="caution">
    <text evidence="3">The sequence shown here is derived from an EMBL/GenBank/DDBJ whole genome shotgun (WGS) entry which is preliminary data.</text>
</comment>
<dbReference type="InterPro" id="IPR039760">
    <property type="entry name" value="MOFRL_protein"/>
</dbReference>
<dbReference type="RefSeq" id="WP_132230622.1">
    <property type="nucleotide sequence ID" value="NZ_NRRH01000028.1"/>
</dbReference>
<gene>
    <name evidence="3" type="ORF">EDC29_11710</name>
</gene>
<dbReference type="Proteomes" id="UP000295247">
    <property type="component" value="Unassembled WGS sequence"/>
</dbReference>
<dbReference type="InterPro" id="IPR025286">
    <property type="entry name" value="MOFRL_assoc_dom"/>
</dbReference>
<dbReference type="Pfam" id="PF05161">
    <property type="entry name" value="MOFRL"/>
    <property type="match status" value="1"/>
</dbReference>
<dbReference type="Pfam" id="PF13660">
    <property type="entry name" value="DUF4147"/>
    <property type="match status" value="1"/>
</dbReference>
<dbReference type="Gene3D" id="3.40.1480.10">
    <property type="entry name" value="MOFRL domain"/>
    <property type="match status" value="1"/>
</dbReference>
<dbReference type="SUPFAM" id="SSF82544">
    <property type="entry name" value="GckA/TtuD-like"/>
    <property type="match status" value="1"/>
</dbReference>
<feature type="domain" description="MOFRL" evidence="1">
    <location>
        <begin position="304"/>
        <end position="408"/>
    </location>
</feature>
<dbReference type="EMBL" id="SMDC01000017">
    <property type="protein sequence ID" value="TCW32645.1"/>
    <property type="molecule type" value="Genomic_DNA"/>
</dbReference>
<accession>A0A4R4A4X7</accession>
<dbReference type="PANTHER" id="PTHR12227:SF0">
    <property type="entry name" value="GLYCERATE KINASE"/>
    <property type="match status" value="1"/>
</dbReference>
<dbReference type="PANTHER" id="PTHR12227">
    <property type="entry name" value="GLYCERATE KINASE"/>
    <property type="match status" value="1"/>
</dbReference>
<evidence type="ECO:0000313" key="4">
    <source>
        <dbReference type="Proteomes" id="UP000295247"/>
    </source>
</evidence>
<reference evidence="3 4" key="1">
    <citation type="submission" date="2019-03" db="EMBL/GenBank/DDBJ databases">
        <title>Genomic Encyclopedia of Type Strains, Phase IV (KMG-IV): sequencing the most valuable type-strain genomes for metagenomic binning, comparative biology and taxonomic classification.</title>
        <authorList>
            <person name="Goeker M."/>
        </authorList>
    </citation>
    <scope>NUCLEOTIDE SEQUENCE [LARGE SCALE GENOMIC DNA]</scope>
    <source>
        <strain evidence="3 4">DSM 203</strain>
    </source>
</reference>
<dbReference type="GO" id="GO:0005737">
    <property type="term" value="C:cytoplasm"/>
    <property type="evidence" value="ECO:0007669"/>
    <property type="project" value="TreeGrafter"/>
</dbReference>
<dbReference type="InterPro" id="IPR037035">
    <property type="entry name" value="GK-like_C_sf"/>
</dbReference>
<dbReference type="AlphaFoldDB" id="A0A4R4A4X7"/>
<dbReference type="GO" id="GO:0008887">
    <property type="term" value="F:glycerate kinase activity"/>
    <property type="evidence" value="ECO:0007669"/>
    <property type="project" value="InterPro"/>
</dbReference>
<evidence type="ECO:0000259" key="2">
    <source>
        <dbReference type="Pfam" id="PF13660"/>
    </source>
</evidence>
<keyword evidence="3" id="KW-0670">Pyruvate</keyword>
<organism evidence="3 4">
    <name type="scientific">Marichromatium gracile</name>
    <name type="common">Chromatium gracile</name>
    <dbReference type="NCBI Taxonomy" id="1048"/>
    <lineage>
        <taxon>Bacteria</taxon>
        <taxon>Pseudomonadati</taxon>
        <taxon>Pseudomonadota</taxon>
        <taxon>Gammaproteobacteria</taxon>
        <taxon>Chromatiales</taxon>
        <taxon>Chromatiaceae</taxon>
        <taxon>Marichromatium</taxon>
    </lineage>
</organism>
<dbReference type="InterPro" id="IPR007835">
    <property type="entry name" value="MOFRL"/>
</dbReference>
<evidence type="ECO:0000259" key="1">
    <source>
        <dbReference type="Pfam" id="PF05161"/>
    </source>
</evidence>
<sequence>MTDERRLLIDCFMAAIAAVGGTRAVTRALEARAPPHPVELFAIGKAAAAMARGAFDALGEERITGGLLITKAGHVDPADFPRLDCRCGGHPLPDAGSLDAGRALIARLAALPAGVEPLLLISGGASSLVEVPVAGVDLDTLVRVNDWLLASGQPIATMNLVRKALSRIKAGGLLAACPAGCTPRVLAISDVPGDDPGVIGSGLLVPEPELAARCTGLHGLPDWLDRLVRHGLAARPAPTGPGLGPGPEIELVATAAHARAAALAHARAQGLATWPHPQPLTGEAAVAGQRLATRLAATTTPGLYLWSGETTVRLPPRPGRGGRNQHLALAAAIALDDRDDVTLLSAGSDGSDGPTEDAGALIDGASCTRARRLGLDPAEHLAGADAGSLFAATGELLRTGPTGTNVMDLVLAIRR</sequence>